<feature type="domain" description="Heterokaryon incompatibility" evidence="5">
    <location>
        <begin position="2"/>
        <end position="84"/>
    </location>
</feature>
<evidence type="ECO:0000256" key="4">
    <source>
        <dbReference type="ARBA" id="ARBA00023004"/>
    </source>
</evidence>
<evidence type="ECO:0000313" key="7">
    <source>
        <dbReference type="Proteomes" id="UP000566819"/>
    </source>
</evidence>
<accession>A0A8H4RJI9</accession>
<dbReference type="GO" id="GO:0004497">
    <property type="term" value="F:monooxygenase activity"/>
    <property type="evidence" value="ECO:0007669"/>
    <property type="project" value="InterPro"/>
</dbReference>
<dbReference type="InterPro" id="IPR010730">
    <property type="entry name" value="HET"/>
</dbReference>
<dbReference type="InterPro" id="IPR017972">
    <property type="entry name" value="Cyt_P450_CS"/>
</dbReference>
<name>A0A8H4RJI9_9HELO</name>
<proteinExistence type="inferred from homology"/>
<dbReference type="OrthoDB" id="1470350at2759"/>
<dbReference type="GO" id="GO:0016705">
    <property type="term" value="F:oxidoreductase activity, acting on paired donors, with incorporation or reduction of molecular oxygen"/>
    <property type="evidence" value="ECO:0007669"/>
    <property type="project" value="InterPro"/>
</dbReference>
<evidence type="ECO:0000256" key="1">
    <source>
        <dbReference type="ARBA" id="ARBA00001971"/>
    </source>
</evidence>
<evidence type="ECO:0000313" key="6">
    <source>
        <dbReference type="EMBL" id="KAF4630183.1"/>
    </source>
</evidence>
<dbReference type="PANTHER" id="PTHR24305">
    <property type="entry name" value="CYTOCHROME P450"/>
    <property type="match status" value="1"/>
</dbReference>
<dbReference type="AlphaFoldDB" id="A0A8H4RJI9"/>
<comment type="similarity">
    <text evidence="2">Belongs to the cytochrome P450 family.</text>
</comment>
<dbReference type="GO" id="GO:0020037">
    <property type="term" value="F:heme binding"/>
    <property type="evidence" value="ECO:0007669"/>
    <property type="project" value="InterPro"/>
</dbReference>
<dbReference type="PRINTS" id="PR00385">
    <property type="entry name" value="P450"/>
</dbReference>
<dbReference type="PANTHER" id="PTHR24305:SF166">
    <property type="entry name" value="CYTOCHROME P450 12A4, MITOCHONDRIAL-RELATED"/>
    <property type="match status" value="1"/>
</dbReference>
<organism evidence="6 7">
    <name type="scientific">Cudoniella acicularis</name>
    <dbReference type="NCBI Taxonomy" id="354080"/>
    <lineage>
        <taxon>Eukaryota</taxon>
        <taxon>Fungi</taxon>
        <taxon>Dikarya</taxon>
        <taxon>Ascomycota</taxon>
        <taxon>Pezizomycotina</taxon>
        <taxon>Leotiomycetes</taxon>
        <taxon>Helotiales</taxon>
        <taxon>Tricladiaceae</taxon>
        <taxon>Cudoniella</taxon>
    </lineage>
</organism>
<dbReference type="InterPro" id="IPR001128">
    <property type="entry name" value="Cyt_P450"/>
</dbReference>
<evidence type="ECO:0000256" key="2">
    <source>
        <dbReference type="ARBA" id="ARBA00010617"/>
    </source>
</evidence>
<dbReference type="GO" id="GO:0005506">
    <property type="term" value="F:iron ion binding"/>
    <property type="evidence" value="ECO:0007669"/>
    <property type="project" value="InterPro"/>
</dbReference>
<keyword evidence="3" id="KW-0479">Metal-binding</keyword>
<keyword evidence="4" id="KW-0408">Iron</keyword>
<dbReference type="EMBL" id="JAAMPI010000579">
    <property type="protein sequence ID" value="KAF4630183.1"/>
    <property type="molecule type" value="Genomic_DNA"/>
</dbReference>
<dbReference type="InterPro" id="IPR036396">
    <property type="entry name" value="Cyt_P450_sf"/>
</dbReference>
<dbReference type="Gene3D" id="1.10.630.10">
    <property type="entry name" value="Cytochrome P450"/>
    <property type="match status" value="1"/>
</dbReference>
<comment type="caution">
    <text evidence="6">The sequence shown here is derived from an EMBL/GenBank/DDBJ whole genome shotgun (WGS) entry which is preliminary data.</text>
</comment>
<comment type="cofactor">
    <cofactor evidence="1">
        <name>heme</name>
        <dbReference type="ChEBI" id="CHEBI:30413"/>
    </cofactor>
</comment>
<dbReference type="Pfam" id="PF06985">
    <property type="entry name" value="HET"/>
    <property type="match status" value="1"/>
</dbReference>
<dbReference type="Proteomes" id="UP000566819">
    <property type="component" value="Unassembled WGS sequence"/>
</dbReference>
<keyword evidence="7" id="KW-1185">Reference proteome</keyword>
<gene>
    <name evidence="6" type="ORF">G7Y89_g7968</name>
</gene>
<protein>
    <recommendedName>
        <fullName evidence="5">Heterokaryon incompatibility domain-containing protein</fullName>
    </recommendedName>
</protein>
<dbReference type="SUPFAM" id="SSF48264">
    <property type="entry name" value="Cytochrome P450"/>
    <property type="match status" value="1"/>
</dbReference>
<reference evidence="6 7" key="1">
    <citation type="submission" date="2020-03" db="EMBL/GenBank/DDBJ databases">
        <title>Draft Genome Sequence of Cudoniella acicularis.</title>
        <authorList>
            <person name="Buettner E."/>
            <person name="Kellner H."/>
        </authorList>
    </citation>
    <scope>NUCLEOTIDE SEQUENCE [LARGE SCALE GENOMIC DNA]</scope>
    <source>
        <strain evidence="6 7">DSM 108380</strain>
    </source>
</reference>
<evidence type="ECO:0000256" key="3">
    <source>
        <dbReference type="ARBA" id="ARBA00022723"/>
    </source>
</evidence>
<dbReference type="InterPro" id="IPR050121">
    <property type="entry name" value="Cytochrome_P450_monoxygenase"/>
</dbReference>
<evidence type="ECO:0000259" key="5">
    <source>
        <dbReference type="Pfam" id="PF06985"/>
    </source>
</evidence>
<dbReference type="PROSITE" id="PS00086">
    <property type="entry name" value="CYTOCHROME_P450"/>
    <property type="match status" value="1"/>
</dbReference>
<sequence length="898" mass="100805">MQDSPEEVDTQIKNMHHVYAGAAFTIVAAAGSDANSGLPGVGEDRYAPQFFTTIQGTRIMTTERSDTLDIGSSKWNSRAWTLQESGFSKLHLVFTTRGVQFRRGDRFWTEDLVLEGDRVTYNSPSPLGMYSWNHLAIEYPRPKLACEPNNNFQKDERWNIMAMRDMIPHQCTFEEDYLKSFAGFLDYFSMTMGEFRFGLPLSKLGSVALLWRTNCSSTLQKRMLSILALGGTATQTHSGLSMLLDKSILVFIPMPSHNLSHLLVFSTSSALLHIDRSHYPDDAVRPLLRLSTRIMRLPDLLEFIVLGFNTNAFAVMLIEWVGDIAYRVQVPDKKTDGSGHFMKAFNIRIGFAIIAERSDKPDPALRPLREHFCAGGGRFGEASCGPIVVDCRLHVLLFNPPWCASEGSQGTYLGTVGAGSRRKEKIVILLYLFLNMMGYEHANFPISQWYFRSQNRIHDRLGPAFVIVNPRGIQVALADGPAVEDLLNRRKDFIKPSLFYKPLEIFGANLDSVNGEDWQRHRKITTPPFNERNSSMVWSESLSQSDGMLQAWISSGAGGTSATNDDTMILALNVLILAAFARTYPFQGGVTSPANGHTMSFKTALQIVLYRFLAAVFTQAIPVSKLFPGSLSTVQTASIELRQYLVEEAKGQGKKTLTDDEIYGNLFIYTFAGYESTASTLAYAITLMAADPQIQSWVKAEILAVINDNGEVGQWDYENLFPRLKRCLALMHETLRLYGPVVSFPRATSDCPQTLTIKEKNYLIPHHTIILSNLTAVHAASDYWGNDRYFWKPQRWVVENENLNILGHEDLLQPPFGTFIPWSAGPRVCPGKKFAQVEFVATIARLFQRHRVVPVTLPGESLPEASARLRESVQDSQVVLTLKIAHPERIALRWEKDT</sequence>
<dbReference type="CDD" id="cd11070">
    <property type="entry name" value="CYP56-like"/>
    <property type="match status" value="1"/>
</dbReference>
<dbReference type="Pfam" id="PF00067">
    <property type="entry name" value="p450"/>
    <property type="match status" value="1"/>
</dbReference>